<evidence type="ECO:0000256" key="1">
    <source>
        <dbReference type="SAM" id="Phobius"/>
    </source>
</evidence>
<feature type="transmembrane region" description="Helical" evidence="1">
    <location>
        <begin position="40"/>
        <end position="60"/>
    </location>
</feature>
<evidence type="ECO:0000313" key="3">
    <source>
        <dbReference type="Proteomes" id="UP000176778"/>
    </source>
</evidence>
<evidence type="ECO:0000313" key="2">
    <source>
        <dbReference type="EMBL" id="OGM09924.1"/>
    </source>
</evidence>
<dbReference type="Proteomes" id="UP000176778">
    <property type="component" value="Unassembled WGS sequence"/>
</dbReference>
<keyword evidence="1" id="KW-1133">Transmembrane helix</keyword>
<comment type="caution">
    <text evidence="2">The sequence shown here is derived from an EMBL/GenBank/DDBJ whole genome shotgun (WGS) entry which is preliminary data.</text>
</comment>
<accession>A0A1F7X496</accession>
<feature type="transmembrane region" description="Helical" evidence="1">
    <location>
        <begin position="67"/>
        <end position="88"/>
    </location>
</feature>
<feature type="transmembrane region" description="Helical" evidence="1">
    <location>
        <begin position="14"/>
        <end position="34"/>
    </location>
</feature>
<dbReference type="EMBL" id="MGFR01000002">
    <property type="protein sequence ID" value="OGM09924.1"/>
    <property type="molecule type" value="Genomic_DNA"/>
</dbReference>
<gene>
    <name evidence="2" type="ORF">A2Y68_00655</name>
</gene>
<organism evidence="2 3">
    <name type="scientific">Candidatus Woesebacteria bacterium RBG_13_46_13</name>
    <dbReference type="NCBI Taxonomy" id="1802479"/>
    <lineage>
        <taxon>Bacteria</taxon>
        <taxon>Candidatus Woeseibacteriota</taxon>
    </lineage>
</organism>
<proteinExistence type="predicted"/>
<sequence length="93" mass="9908">MEAQAYFNWIRRRAATLIVVSGFLIVGAIAAFLFGRPVVGMVLLLGGFIPGSMAGTIGSASEQKGCFWFAASIICWLAFLGVVAWAVYANLFG</sequence>
<reference evidence="2 3" key="1">
    <citation type="journal article" date="2016" name="Nat. Commun.">
        <title>Thousands of microbial genomes shed light on interconnected biogeochemical processes in an aquifer system.</title>
        <authorList>
            <person name="Anantharaman K."/>
            <person name="Brown C.T."/>
            <person name="Hug L.A."/>
            <person name="Sharon I."/>
            <person name="Castelle C.J."/>
            <person name="Probst A.J."/>
            <person name="Thomas B.C."/>
            <person name="Singh A."/>
            <person name="Wilkins M.J."/>
            <person name="Karaoz U."/>
            <person name="Brodie E.L."/>
            <person name="Williams K.H."/>
            <person name="Hubbard S.S."/>
            <person name="Banfield J.F."/>
        </authorList>
    </citation>
    <scope>NUCLEOTIDE SEQUENCE [LARGE SCALE GENOMIC DNA]</scope>
</reference>
<dbReference type="AlphaFoldDB" id="A0A1F7X496"/>
<protein>
    <submittedName>
        <fullName evidence="2">Uncharacterized protein</fullName>
    </submittedName>
</protein>
<dbReference type="STRING" id="1802479.A2Y68_00655"/>
<keyword evidence="1" id="KW-0812">Transmembrane</keyword>
<keyword evidence="1" id="KW-0472">Membrane</keyword>
<name>A0A1F7X496_9BACT</name>